<geneLocation type="plasmid" evidence="1 2">
    <name>unnamed4</name>
</geneLocation>
<evidence type="ECO:0008006" key="3">
    <source>
        <dbReference type="Google" id="ProtNLM"/>
    </source>
</evidence>
<proteinExistence type="predicted"/>
<dbReference type="Proteomes" id="UP000830401">
    <property type="component" value="Plasmid unnamed4"/>
</dbReference>
<dbReference type="RefSeq" id="WP_245127160.1">
    <property type="nucleotide sequence ID" value="NZ_CP095065.1"/>
</dbReference>
<sequence length="85" mass="9544">MKVKVEVKEDALTFSVQNPIRKNAATPLEEPGGIGLPNVRKRLSLLYPDQHTLAIQTTGDTFKVLLSIHGLHIQAHERQAHLLHY</sequence>
<keyword evidence="1" id="KW-0614">Plasmid</keyword>
<accession>A0ABY4GF44</accession>
<evidence type="ECO:0000313" key="2">
    <source>
        <dbReference type="Proteomes" id="UP000830401"/>
    </source>
</evidence>
<protein>
    <recommendedName>
        <fullName evidence="3">GHKL domain-containing protein</fullName>
    </recommendedName>
</protein>
<reference evidence="1" key="1">
    <citation type="submission" date="2022-04" db="EMBL/GenBank/DDBJ databases">
        <title>Hymenobacter sp. isolated from the air.</title>
        <authorList>
            <person name="Won M."/>
            <person name="Lee C.-M."/>
            <person name="Woen H.-Y."/>
            <person name="Kwon S.-W."/>
        </authorList>
    </citation>
    <scope>NUCLEOTIDE SEQUENCE</scope>
    <source>
        <strain evidence="1">5420S-77</strain>
        <plasmid evidence="1">unnamed4</plasmid>
    </source>
</reference>
<dbReference type="EMBL" id="CP095065">
    <property type="protein sequence ID" value="UOQ69410.1"/>
    <property type="molecule type" value="Genomic_DNA"/>
</dbReference>
<keyword evidence="2" id="KW-1185">Reference proteome</keyword>
<name>A0ABY4GF44_9BACT</name>
<evidence type="ECO:0000313" key="1">
    <source>
        <dbReference type="EMBL" id="UOQ69410.1"/>
    </source>
</evidence>
<organism evidence="1 2">
    <name type="scientific">Hymenobacter volaticus</name>
    <dbReference type="NCBI Taxonomy" id="2932254"/>
    <lineage>
        <taxon>Bacteria</taxon>
        <taxon>Pseudomonadati</taxon>
        <taxon>Bacteroidota</taxon>
        <taxon>Cytophagia</taxon>
        <taxon>Cytophagales</taxon>
        <taxon>Hymenobacteraceae</taxon>
        <taxon>Hymenobacter</taxon>
    </lineage>
</organism>
<gene>
    <name evidence="1" type="ORF">MUN86_27375</name>
</gene>